<dbReference type="PANTHER" id="PTHR24006:SF687">
    <property type="entry name" value="UBIQUITIN CARBOXYL-TERMINAL HYDROLASE 10"/>
    <property type="match status" value="1"/>
</dbReference>
<dbReference type="CDD" id="cd02257">
    <property type="entry name" value="Peptidase_C19"/>
    <property type="match status" value="1"/>
</dbReference>
<evidence type="ECO:0000256" key="1">
    <source>
        <dbReference type="ARBA" id="ARBA00000707"/>
    </source>
</evidence>
<evidence type="ECO:0000256" key="8">
    <source>
        <dbReference type="SAM" id="MobiDB-lite"/>
    </source>
</evidence>
<keyword evidence="11" id="KW-1185">Reference proteome</keyword>
<feature type="region of interest" description="Disordered" evidence="8">
    <location>
        <begin position="329"/>
        <end position="348"/>
    </location>
</feature>
<dbReference type="GO" id="GO:0005829">
    <property type="term" value="C:cytosol"/>
    <property type="evidence" value="ECO:0007669"/>
    <property type="project" value="TreeGrafter"/>
</dbReference>
<evidence type="ECO:0000256" key="3">
    <source>
        <dbReference type="ARBA" id="ARBA00012759"/>
    </source>
</evidence>
<evidence type="ECO:0000259" key="9">
    <source>
        <dbReference type="PROSITE" id="PS50235"/>
    </source>
</evidence>
<dbReference type="GO" id="GO:0006508">
    <property type="term" value="P:proteolysis"/>
    <property type="evidence" value="ECO:0007669"/>
    <property type="project" value="UniProtKB-KW"/>
</dbReference>
<feature type="domain" description="USP" evidence="9">
    <location>
        <begin position="497"/>
        <end position="874"/>
    </location>
</feature>
<dbReference type="EC" id="3.4.19.12" evidence="3"/>
<dbReference type="InterPro" id="IPR038765">
    <property type="entry name" value="Papain-like_cys_pep_sf"/>
</dbReference>
<dbReference type="Gene3D" id="3.90.70.10">
    <property type="entry name" value="Cysteine proteinases"/>
    <property type="match status" value="1"/>
</dbReference>
<accession>A0AAV2I0G6</accession>
<dbReference type="PANTHER" id="PTHR24006">
    <property type="entry name" value="UBIQUITIN CARBOXYL-TERMINAL HYDROLASE"/>
    <property type="match status" value="1"/>
</dbReference>
<dbReference type="Proteomes" id="UP001497497">
    <property type="component" value="Unassembled WGS sequence"/>
</dbReference>
<dbReference type="InterPro" id="IPR050164">
    <property type="entry name" value="Peptidase_C19"/>
</dbReference>
<keyword evidence="7" id="KW-0788">Thiol protease</keyword>
<keyword evidence="5" id="KW-0833">Ubl conjugation pathway</keyword>
<comment type="caution">
    <text evidence="10">The sequence shown here is derived from an EMBL/GenBank/DDBJ whole genome shotgun (WGS) entry which is preliminary data.</text>
</comment>
<evidence type="ECO:0000256" key="5">
    <source>
        <dbReference type="ARBA" id="ARBA00022786"/>
    </source>
</evidence>
<evidence type="ECO:0000313" key="10">
    <source>
        <dbReference type="EMBL" id="CAL1539371.1"/>
    </source>
</evidence>
<comment type="similarity">
    <text evidence="2">Belongs to the peptidase C19 family. USP10 subfamily.</text>
</comment>
<comment type="catalytic activity">
    <reaction evidence="1">
        <text>Thiol-dependent hydrolysis of ester, thioester, amide, peptide and isopeptide bonds formed by the C-terminal Gly of ubiquitin (a 76-residue protein attached to proteins as an intracellular targeting signal).</text>
        <dbReference type="EC" id="3.4.19.12"/>
    </reaction>
</comment>
<dbReference type="GO" id="GO:0016579">
    <property type="term" value="P:protein deubiquitination"/>
    <property type="evidence" value="ECO:0007669"/>
    <property type="project" value="InterPro"/>
</dbReference>
<evidence type="ECO:0000313" key="11">
    <source>
        <dbReference type="Proteomes" id="UP001497497"/>
    </source>
</evidence>
<dbReference type="PROSITE" id="PS50235">
    <property type="entry name" value="USP_3"/>
    <property type="match status" value="1"/>
</dbReference>
<gene>
    <name evidence="10" type="ORF">GSLYS_00013190001</name>
</gene>
<evidence type="ECO:0000256" key="7">
    <source>
        <dbReference type="ARBA" id="ARBA00022807"/>
    </source>
</evidence>
<dbReference type="SUPFAM" id="SSF54001">
    <property type="entry name" value="Cysteine proteinases"/>
    <property type="match status" value="1"/>
</dbReference>
<name>A0AAV2I0G6_LYMST</name>
<dbReference type="PROSITE" id="PS00973">
    <property type="entry name" value="USP_2"/>
    <property type="match status" value="1"/>
</dbReference>
<keyword evidence="4" id="KW-0645">Protease</keyword>
<dbReference type="InterPro" id="IPR028889">
    <property type="entry name" value="USP"/>
</dbReference>
<evidence type="ECO:0000256" key="2">
    <source>
        <dbReference type="ARBA" id="ARBA00005427"/>
    </source>
</evidence>
<proteinExistence type="inferred from homology"/>
<dbReference type="EMBL" id="CAXITT010000338">
    <property type="protein sequence ID" value="CAL1539371.1"/>
    <property type="molecule type" value="Genomic_DNA"/>
</dbReference>
<protein>
    <recommendedName>
        <fullName evidence="3">ubiquitinyl hydrolase 1</fullName>
        <ecNumber evidence="3">3.4.19.12</ecNumber>
    </recommendedName>
</protein>
<evidence type="ECO:0000256" key="4">
    <source>
        <dbReference type="ARBA" id="ARBA00022670"/>
    </source>
</evidence>
<keyword evidence="6" id="KW-0378">Hydrolase</keyword>
<feature type="region of interest" description="Disordered" evidence="8">
    <location>
        <begin position="362"/>
        <end position="384"/>
    </location>
</feature>
<dbReference type="GO" id="GO:0004843">
    <property type="term" value="F:cysteine-type deubiquitinase activity"/>
    <property type="evidence" value="ECO:0007669"/>
    <property type="project" value="UniProtKB-EC"/>
</dbReference>
<dbReference type="GO" id="GO:0005634">
    <property type="term" value="C:nucleus"/>
    <property type="evidence" value="ECO:0007669"/>
    <property type="project" value="TreeGrafter"/>
</dbReference>
<dbReference type="InterPro" id="IPR018200">
    <property type="entry name" value="USP_CS"/>
</dbReference>
<sequence>MANEYTSSLKSCKGLSFINWDELSEEEFMKLDKIINATQVSSGVQFPFPSDCDKASEKIQHVPVFQPAIPPPSIVGFSIPVHHWAQGDPNLVHSPGPHYPIAVQGPYMFSNSPLAVTDGSMTFVPALNTGQPLYAIPAVTGHPMPAHYPTGPPPQSEPVDLSVPVTCQGGVASSLPQLTNSGNVLLTHSPTHPVIITQMNVSIAADAPHRVSSASMSNTGISHPHATQVLYIAQQNLLPTHINSNPLEHTHTDSLPGIVAEPRPVKRTSSIEFGGPVVFSSHFELNQAEQNNNKAFIQHQTAKNEVVIDMEQLDLSNGSVGQEQEVVETPDQGIGSNSSYSSSPPAAVHSLLSDPLAFTESSSHSHINCQQESQANDRSPESSVFNRQLELDTKHTPVQPIKMWSSLFGDKKRNGTVNNADISRSLENTGIPNVIIKDEVKSIRYWQEKEKSEAKMVSFPTEKVVSVGPQNDPLAPKILEHLHSLSIVHTPIVIQPRGLVNGSNICFMNATLQVLMGCPPFIHLFRAFKDLPSRPGSYSSTPIFDSLVLFVNSFQNGQRVRSHGSRGKKGSSVDINLGQPFAPTPLVNVAQNILGLHIGVQHDAEEFLSQILMICHEELENVMKLTHVDGLNNNDMEQTKNGYVDNSCEDVEDDNVDDDESWQKVGPKNHHVETNVNDCGQTPLSSIFAGLSRSCLVRESGKTSDTLDSFFTLKLDIQAENVYTVKDALLRLNSTEMVHDAEGGKIQGQRRMFFDTLPPVLIMHLKLFQYSNGNGQKIQKKIEFDVDLTIPKETLSRVGKTKYLSHKSRSYKLFGVVNHHGMKMNDGHYTSDVYLPAASGWLRFDDSEVLPIQETQVLQYSERRMPYLLFYRRMDL</sequence>
<evidence type="ECO:0000256" key="6">
    <source>
        <dbReference type="ARBA" id="ARBA00022801"/>
    </source>
</evidence>
<dbReference type="Pfam" id="PF00443">
    <property type="entry name" value="UCH"/>
    <property type="match status" value="1"/>
</dbReference>
<reference evidence="10 11" key="1">
    <citation type="submission" date="2024-04" db="EMBL/GenBank/DDBJ databases">
        <authorList>
            <consortium name="Genoscope - CEA"/>
            <person name="William W."/>
        </authorList>
    </citation>
    <scope>NUCLEOTIDE SEQUENCE [LARGE SCALE GENOMIC DNA]</scope>
</reference>
<dbReference type="AlphaFoldDB" id="A0AAV2I0G6"/>
<organism evidence="10 11">
    <name type="scientific">Lymnaea stagnalis</name>
    <name type="common">Great pond snail</name>
    <name type="synonym">Helix stagnalis</name>
    <dbReference type="NCBI Taxonomy" id="6523"/>
    <lineage>
        <taxon>Eukaryota</taxon>
        <taxon>Metazoa</taxon>
        <taxon>Spiralia</taxon>
        <taxon>Lophotrochozoa</taxon>
        <taxon>Mollusca</taxon>
        <taxon>Gastropoda</taxon>
        <taxon>Heterobranchia</taxon>
        <taxon>Euthyneura</taxon>
        <taxon>Panpulmonata</taxon>
        <taxon>Hygrophila</taxon>
        <taxon>Lymnaeoidea</taxon>
        <taxon>Lymnaeidae</taxon>
        <taxon>Lymnaea</taxon>
    </lineage>
</organism>
<dbReference type="InterPro" id="IPR001394">
    <property type="entry name" value="Peptidase_C19_UCH"/>
</dbReference>